<feature type="transmembrane region" description="Helical" evidence="7">
    <location>
        <begin position="304"/>
        <end position="326"/>
    </location>
</feature>
<dbReference type="GO" id="GO:0005886">
    <property type="term" value="C:plasma membrane"/>
    <property type="evidence" value="ECO:0007669"/>
    <property type="project" value="UniProtKB-SubCell"/>
</dbReference>
<feature type="transmembrane region" description="Helical" evidence="7">
    <location>
        <begin position="163"/>
        <end position="184"/>
    </location>
</feature>
<feature type="transmembrane region" description="Helical" evidence="7">
    <location>
        <begin position="135"/>
        <end position="157"/>
    </location>
</feature>
<feature type="transmembrane region" description="Helical" evidence="7">
    <location>
        <begin position="218"/>
        <end position="238"/>
    </location>
</feature>
<organism evidence="9 10">
    <name type="scientific">Quisquiliibacterium transsilvanicum</name>
    <dbReference type="NCBI Taxonomy" id="1549638"/>
    <lineage>
        <taxon>Bacteria</taxon>
        <taxon>Pseudomonadati</taxon>
        <taxon>Pseudomonadota</taxon>
        <taxon>Betaproteobacteria</taxon>
        <taxon>Burkholderiales</taxon>
        <taxon>Burkholderiaceae</taxon>
        <taxon>Quisquiliibacterium</taxon>
    </lineage>
</organism>
<evidence type="ECO:0000256" key="3">
    <source>
        <dbReference type="ARBA" id="ARBA00022475"/>
    </source>
</evidence>
<keyword evidence="4 7" id="KW-0812">Transmembrane</keyword>
<evidence type="ECO:0000256" key="7">
    <source>
        <dbReference type="SAM" id="Phobius"/>
    </source>
</evidence>
<dbReference type="EMBL" id="JACHGB010000004">
    <property type="protein sequence ID" value="MBB5272214.1"/>
    <property type="molecule type" value="Genomic_DNA"/>
</dbReference>
<reference evidence="9 10" key="1">
    <citation type="submission" date="2020-08" db="EMBL/GenBank/DDBJ databases">
        <title>Genomic Encyclopedia of Type Strains, Phase IV (KMG-IV): sequencing the most valuable type-strain genomes for metagenomic binning, comparative biology and taxonomic classification.</title>
        <authorList>
            <person name="Goeker M."/>
        </authorList>
    </citation>
    <scope>NUCLEOTIDE SEQUENCE [LARGE SCALE GENOMIC DNA]</scope>
    <source>
        <strain evidence="9 10">DSM 29781</strain>
    </source>
</reference>
<feature type="transmembrane region" description="Helical" evidence="7">
    <location>
        <begin position="75"/>
        <end position="91"/>
    </location>
</feature>
<keyword evidence="6 7" id="KW-0472">Membrane</keyword>
<dbReference type="InterPro" id="IPR036259">
    <property type="entry name" value="MFS_trans_sf"/>
</dbReference>
<dbReference type="InterPro" id="IPR001958">
    <property type="entry name" value="Tet-R_TetA/multi-R_MdtG-like"/>
</dbReference>
<feature type="transmembrane region" description="Helical" evidence="7">
    <location>
        <begin position="250"/>
        <end position="268"/>
    </location>
</feature>
<dbReference type="InterPro" id="IPR020846">
    <property type="entry name" value="MFS_dom"/>
</dbReference>
<dbReference type="Gene3D" id="1.20.1250.20">
    <property type="entry name" value="MFS general substrate transporter like domains"/>
    <property type="match status" value="1"/>
</dbReference>
<comment type="caution">
    <text evidence="9">The sequence shown here is derived from an EMBL/GenBank/DDBJ whole genome shotgun (WGS) entry which is preliminary data.</text>
</comment>
<evidence type="ECO:0000313" key="10">
    <source>
        <dbReference type="Proteomes" id="UP000532440"/>
    </source>
</evidence>
<sequence>MNGAGRHAPTLFALATLNMLGHAAFTASRLTGSLAAIRLDAPTLVVGVLLSLYSVAPMLLSVSMGRWIDRTGTRVPMLLGAATMGLGLLLPALSLSVPVLCANSVLVGLGFIPFHMCVQKLTGELADGPARVRNFGLLAVALSVSGFLGPIVAGFIIDHAGEGASFAAAFAVASVMVAAALALLKWRWRFDGRTVSVAPPPVRASAFELLATPVMRRIFVSVILLAAAWDVLMFLVPIQGSRIGLSASQIGMVLGAFSAATFAVRLAMPVFARLLTEWQMVGGALTIAALVYFAFPLFDSHYGLMTLSFVLGLGMGLGHPAVMAMVQTATPAGRTGEAVGLRMMVANGSQTFLPLLFGSAGSVLSTFLSGSMTFAPLFWGVALMLGLGGWSALRRRPAAAPGAGAGPSS</sequence>
<dbReference type="InterPro" id="IPR050171">
    <property type="entry name" value="MFS_Transporters"/>
</dbReference>
<dbReference type="Pfam" id="PF07690">
    <property type="entry name" value="MFS_1"/>
    <property type="match status" value="1"/>
</dbReference>
<proteinExistence type="predicted"/>
<evidence type="ECO:0000256" key="5">
    <source>
        <dbReference type="ARBA" id="ARBA00022989"/>
    </source>
</evidence>
<feature type="transmembrane region" description="Helical" evidence="7">
    <location>
        <begin position="97"/>
        <end position="114"/>
    </location>
</feature>
<keyword evidence="10" id="KW-1185">Reference proteome</keyword>
<evidence type="ECO:0000256" key="1">
    <source>
        <dbReference type="ARBA" id="ARBA00004651"/>
    </source>
</evidence>
<feature type="transmembrane region" description="Helical" evidence="7">
    <location>
        <begin position="45"/>
        <end position="63"/>
    </location>
</feature>
<keyword evidence="5 7" id="KW-1133">Transmembrane helix</keyword>
<dbReference type="SUPFAM" id="SSF103473">
    <property type="entry name" value="MFS general substrate transporter"/>
    <property type="match status" value="1"/>
</dbReference>
<dbReference type="PROSITE" id="PS50850">
    <property type="entry name" value="MFS"/>
    <property type="match status" value="1"/>
</dbReference>
<dbReference type="AlphaFoldDB" id="A0A7W8HHL8"/>
<evidence type="ECO:0000256" key="4">
    <source>
        <dbReference type="ARBA" id="ARBA00022692"/>
    </source>
</evidence>
<dbReference type="PRINTS" id="PR01035">
    <property type="entry name" value="TCRTETA"/>
</dbReference>
<feature type="transmembrane region" description="Helical" evidence="7">
    <location>
        <begin position="280"/>
        <end position="298"/>
    </location>
</feature>
<accession>A0A7W8HHL8</accession>
<gene>
    <name evidence="9" type="ORF">HNQ70_002228</name>
</gene>
<dbReference type="InterPro" id="IPR011701">
    <property type="entry name" value="MFS"/>
</dbReference>
<evidence type="ECO:0000313" key="9">
    <source>
        <dbReference type="EMBL" id="MBB5272214.1"/>
    </source>
</evidence>
<evidence type="ECO:0000256" key="6">
    <source>
        <dbReference type="ARBA" id="ARBA00023136"/>
    </source>
</evidence>
<dbReference type="Proteomes" id="UP000532440">
    <property type="component" value="Unassembled WGS sequence"/>
</dbReference>
<dbReference type="RefSeq" id="WP_183967413.1">
    <property type="nucleotide sequence ID" value="NZ_BAABEW010000002.1"/>
</dbReference>
<name>A0A7W8HHL8_9BURK</name>
<feature type="transmembrane region" description="Helical" evidence="7">
    <location>
        <begin position="351"/>
        <end position="368"/>
    </location>
</feature>
<keyword evidence="3" id="KW-1003">Cell membrane</keyword>
<evidence type="ECO:0000259" key="8">
    <source>
        <dbReference type="PROSITE" id="PS50850"/>
    </source>
</evidence>
<dbReference type="PANTHER" id="PTHR23517:SF3">
    <property type="entry name" value="INTEGRAL MEMBRANE TRANSPORT PROTEIN"/>
    <property type="match status" value="1"/>
</dbReference>
<feature type="transmembrane region" description="Helical" evidence="7">
    <location>
        <begin position="374"/>
        <end position="393"/>
    </location>
</feature>
<dbReference type="PANTHER" id="PTHR23517">
    <property type="entry name" value="RESISTANCE PROTEIN MDTM, PUTATIVE-RELATED-RELATED"/>
    <property type="match status" value="1"/>
</dbReference>
<keyword evidence="2" id="KW-0813">Transport</keyword>
<evidence type="ECO:0000256" key="2">
    <source>
        <dbReference type="ARBA" id="ARBA00022448"/>
    </source>
</evidence>
<protein>
    <submittedName>
        <fullName evidence="9">MFS family permease</fullName>
    </submittedName>
</protein>
<feature type="domain" description="Major facilitator superfamily (MFS) profile" evidence="8">
    <location>
        <begin position="1"/>
        <end position="400"/>
    </location>
</feature>
<comment type="subcellular location">
    <subcellularLocation>
        <location evidence="1">Cell membrane</location>
        <topology evidence="1">Multi-pass membrane protein</topology>
    </subcellularLocation>
</comment>
<dbReference type="GO" id="GO:0022857">
    <property type="term" value="F:transmembrane transporter activity"/>
    <property type="evidence" value="ECO:0007669"/>
    <property type="project" value="InterPro"/>
</dbReference>